<sequence length="160" mass="17686">MKKFLIQSVMLLVLILIAVAIFIGKITTLPFLPQQAKFGEVIVNEAKLKVEIADTQPKRSKGLGGRASLAEGTGMLFIFPKEDKYPFWMKGVSFPLDFIWIKGGQVVDFLENVSPAQTGQKDADLPIYVPKEPVDKVLEVNAGTISRLKIKIGDKLSLNQ</sequence>
<dbReference type="AlphaFoldDB" id="A0A0G0KHN9"/>
<proteinExistence type="predicted"/>
<name>A0A0G0KHN9_9BACT</name>
<evidence type="ECO:0008006" key="3">
    <source>
        <dbReference type="Google" id="ProtNLM"/>
    </source>
</evidence>
<evidence type="ECO:0000313" key="2">
    <source>
        <dbReference type="Proteomes" id="UP000034324"/>
    </source>
</evidence>
<dbReference type="Pfam" id="PF02643">
    <property type="entry name" value="DUF192"/>
    <property type="match status" value="1"/>
</dbReference>
<dbReference type="PANTHER" id="PTHR37953:SF1">
    <property type="entry name" value="UPF0127 PROTEIN MJ1496"/>
    <property type="match status" value="1"/>
</dbReference>
<evidence type="ECO:0000313" key="1">
    <source>
        <dbReference type="EMBL" id="KKQ79118.1"/>
    </source>
</evidence>
<reference evidence="1 2" key="1">
    <citation type="journal article" date="2015" name="Nature">
        <title>rRNA introns, odd ribosomes, and small enigmatic genomes across a large radiation of phyla.</title>
        <authorList>
            <person name="Brown C.T."/>
            <person name="Hug L.A."/>
            <person name="Thomas B.C."/>
            <person name="Sharon I."/>
            <person name="Castelle C.J."/>
            <person name="Singh A."/>
            <person name="Wilkins M.J."/>
            <person name="Williams K.H."/>
            <person name="Banfield J.F."/>
        </authorList>
    </citation>
    <scope>NUCLEOTIDE SEQUENCE [LARGE SCALE GENOMIC DNA]</scope>
</reference>
<protein>
    <recommendedName>
        <fullName evidence="3">DUF192 domain-containing protein</fullName>
    </recommendedName>
</protein>
<dbReference type="Gene3D" id="2.60.120.1140">
    <property type="entry name" value="Protein of unknown function DUF192"/>
    <property type="match status" value="1"/>
</dbReference>
<dbReference type="InterPro" id="IPR038695">
    <property type="entry name" value="Saro_0823-like_sf"/>
</dbReference>
<gene>
    <name evidence="1" type="ORF">US99_C0002G0015</name>
</gene>
<dbReference type="Proteomes" id="UP000034324">
    <property type="component" value="Unassembled WGS sequence"/>
</dbReference>
<comment type="caution">
    <text evidence="1">The sequence shown here is derived from an EMBL/GenBank/DDBJ whole genome shotgun (WGS) entry which is preliminary data.</text>
</comment>
<accession>A0A0G0KHN9</accession>
<dbReference type="InterPro" id="IPR003795">
    <property type="entry name" value="DUF192"/>
</dbReference>
<organism evidence="1 2">
    <name type="scientific">Candidatus Daviesbacteria bacterium GW2011_GWF2_38_6</name>
    <dbReference type="NCBI Taxonomy" id="1618432"/>
    <lineage>
        <taxon>Bacteria</taxon>
        <taxon>Candidatus Daviesiibacteriota</taxon>
    </lineage>
</organism>
<dbReference type="EMBL" id="LBVC01000002">
    <property type="protein sequence ID" value="KKQ79118.1"/>
    <property type="molecule type" value="Genomic_DNA"/>
</dbReference>
<dbReference type="PANTHER" id="PTHR37953">
    <property type="entry name" value="UPF0127 PROTEIN MJ1496"/>
    <property type="match status" value="1"/>
</dbReference>